<gene>
    <name evidence="1" type="ORF">SAMN05444163_8103</name>
</gene>
<reference evidence="1 2" key="1">
    <citation type="submission" date="2016-10" db="EMBL/GenBank/DDBJ databases">
        <authorList>
            <person name="Varghese N."/>
            <person name="Submissions S."/>
        </authorList>
    </citation>
    <scope>NUCLEOTIDE SEQUENCE [LARGE SCALE GENOMIC DNA]</scope>
    <source>
        <strain evidence="1 2">GAS524</strain>
    </source>
</reference>
<evidence type="ECO:0000313" key="2">
    <source>
        <dbReference type="Proteomes" id="UP000198803"/>
    </source>
</evidence>
<dbReference type="Proteomes" id="UP000198803">
    <property type="component" value="Chromosome I"/>
</dbReference>
<dbReference type="RefSeq" id="WP_091977261.1">
    <property type="nucleotide sequence ID" value="NZ_LT629693.1"/>
</dbReference>
<proteinExistence type="predicted"/>
<sequence>MRQLIHDPRDACKCSYCGIKEDIHLLDGVLDKHGNDTGKLGCIKCYPTEGWCCGSPEMIEMSIAPSLRPFYDQYAASEQWNMRR</sequence>
<keyword evidence="2" id="KW-1185">Reference proteome</keyword>
<dbReference type="EMBL" id="LT629693">
    <property type="protein sequence ID" value="SDK43455.1"/>
    <property type="molecule type" value="Genomic_DNA"/>
</dbReference>
<protein>
    <submittedName>
        <fullName evidence="1">Uncharacterized protein</fullName>
    </submittedName>
</protein>
<evidence type="ECO:0000313" key="1">
    <source>
        <dbReference type="EMBL" id="SDK43455.1"/>
    </source>
</evidence>
<name>A0ABY0QHC3_9BRAD</name>
<accession>A0ABY0QHC3</accession>
<organism evidence="1 2">
    <name type="scientific">Bradyrhizobium ottawaense</name>
    <dbReference type="NCBI Taxonomy" id="931866"/>
    <lineage>
        <taxon>Bacteria</taxon>
        <taxon>Pseudomonadati</taxon>
        <taxon>Pseudomonadota</taxon>
        <taxon>Alphaproteobacteria</taxon>
        <taxon>Hyphomicrobiales</taxon>
        <taxon>Nitrobacteraceae</taxon>
        <taxon>Bradyrhizobium</taxon>
    </lineage>
</organism>